<dbReference type="Pfam" id="PF03432">
    <property type="entry name" value="Relaxase"/>
    <property type="match status" value="1"/>
</dbReference>
<reference evidence="3" key="1">
    <citation type="submission" date="2016-07" db="EMBL/GenBank/DDBJ databases">
        <title>Dissemination of OXA-48-like Carbspenemases in the Czech Republic: due to the spread of pOXA-48-like plasmids.</title>
        <authorList>
            <person name="Skalova A."/>
            <person name="Papagiannitsis C.C."/>
            <person name="Hrabak J."/>
        </authorList>
    </citation>
    <scope>NUCLEOTIDE SEQUENCE</scope>
    <source>
        <strain evidence="3">Kpn-30929/15</strain>
        <plasmid evidence="3">pOXA-232_30929</plasmid>
    </source>
</reference>
<evidence type="ECO:0000259" key="2">
    <source>
        <dbReference type="Pfam" id="PF03432"/>
    </source>
</evidence>
<organism evidence="3">
    <name type="scientific">Klebsiella pneumoniae</name>
    <dbReference type="NCBI Taxonomy" id="573"/>
    <lineage>
        <taxon>Bacteria</taxon>
        <taxon>Pseudomonadati</taxon>
        <taxon>Pseudomonadota</taxon>
        <taxon>Gammaproteobacteria</taxon>
        <taxon>Enterobacterales</taxon>
        <taxon>Enterobacteriaceae</taxon>
        <taxon>Klebsiella/Raoultella group</taxon>
        <taxon>Klebsiella</taxon>
        <taxon>Klebsiella pneumoniae complex</taxon>
    </lineage>
</organism>
<feature type="domain" description="MobA/VirD2-like nuclease" evidence="2">
    <location>
        <begin position="51"/>
        <end position="124"/>
    </location>
</feature>
<evidence type="ECO:0000313" key="3">
    <source>
        <dbReference type="EMBL" id="AOZ60898.1"/>
    </source>
</evidence>
<dbReference type="InterPro" id="IPR005094">
    <property type="entry name" value="Endonuclease_MobA/VirD2"/>
</dbReference>
<feature type="region of interest" description="Disordered" evidence="1">
    <location>
        <begin position="309"/>
        <end position="343"/>
    </location>
</feature>
<geneLocation type="plasmid" evidence="3">
    <name>pOXA-232_30929</name>
</geneLocation>
<dbReference type="EMBL" id="KX523904">
    <property type="protein sequence ID" value="AOZ60898.1"/>
    <property type="molecule type" value="Genomic_DNA"/>
</dbReference>
<feature type="compositionally biased region" description="Basic and acidic residues" evidence="1">
    <location>
        <begin position="333"/>
        <end position="343"/>
    </location>
</feature>
<name>A0A1I9S2V6_KLEPN</name>
<dbReference type="AlphaFoldDB" id="A0A1I9S2V6"/>
<evidence type="ECO:0000256" key="1">
    <source>
        <dbReference type="SAM" id="MobiDB-lite"/>
    </source>
</evidence>
<sequence>MIIKFHNRGVGRGSGPVGYLLGRDGNREGATLDRGNPAVIEALIDSSPYAKKYTSGVLSFAEADLPRATKDKLMSDFEKALLPGLEGNQYAVLWVEHRDKGRLELNFVVPNIELQSGKRLQPYFHKADNPRLDAWRTVVNGELKLHDPDDPLNRQAVITPKDLPRGHKEAAQAITDGLLRMAGAGEIQSRDDVRKALQGAGFSVVRETKNSLSIADPDGGRNIRLKGVLYEQDFRHGEGLRAELEAAGQRYREASDRRIHEARESYLRGVEIKRGENERRYCRAQPENGLAVAQNVDLDAGQHRPVLERNERDPLVSGGIDSGAASHSPSLGREGRQAKADPVREEIGAPLRADLRPQSNRLGEGYLLDRAEGVLNDGIGAGIALRVRGFAERIRAAAQGMAGKLRELGEHVREHQTRGRDQQGSSRAIDEAGERLNAASGRLEQAAGGLDRASQQVAKEREHRLLKALDRGWERGDRSRGFER</sequence>
<protein>
    <submittedName>
        <fullName evidence="3">MobA</fullName>
    </submittedName>
</protein>
<keyword evidence="3" id="KW-0614">Plasmid</keyword>
<proteinExistence type="predicted"/>
<accession>A0A1I9S2V6</accession>